<keyword evidence="3" id="KW-1185">Reference proteome</keyword>
<comment type="caution">
    <text evidence="2">The sequence shown here is derived from an EMBL/GenBank/DDBJ whole genome shotgun (WGS) entry which is preliminary data.</text>
</comment>
<evidence type="ECO:0000256" key="1">
    <source>
        <dbReference type="SAM" id="Phobius"/>
    </source>
</evidence>
<dbReference type="EMBL" id="JBEXAC010000001">
    <property type="protein sequence ID" value="MET6997861.1"/>
    <property type="molecule type" value="Genomic_DNA"/>
</dbReference>
<dbReference type="Proteomes" id="UP001549749">
    <property type="component" value="Unassembled WGS sequence"/>
</dbReference>
<accession>A0ABV2T4A0</accession>
<keyword evidence="1" id="KW-1133">Transmembrane helix</keyword>
<sequence>MLSSISWACYLIVAALLLGIYYCYVLVRYYRKEIKNFITRRPAEHEPTSSKPESNQLSLFESTDDTRLPNESVDLFSLAFELSARIKMVMEVAAAERYSKAGLIIILRKLISEYPAIKGTAFQVAINNVILGESKELGSNSLQDDDVLALW</sequence>
<feature type="transmembrane region" description="Helical" evidence="1">
    <location>
        <begin position="6"/>
        <end position="27"/>
    </location>
</feature>
<gene>
    <name evidence="2" type="ORF">ABR189_10795</name>
</gene>
<evidence type="ECO:0000313" key="2">
    <source>
        <dbReference type="EMBL" id="MET6997861.1"/>
    </source>
</evidence>
<proteinExistence type="predicted"/>
<organism evidence="2 3">
    <name type="scientific">Chitinophaga defluvii</name>
    <dbReference type="NCBI Taxonomy" id="3163343"/>
    <lineage>
        <taxon>Bacteria</taxon>
        <taxon>Pseudomonadati</taxon>
        <taxon>Bacteroidota</taxon>
        <taxon>Chitinophagia</taxon>
        <taxon>Chitinophagales</taxon>
        <taxon>Chitinophagaceae</taxon>
        <taxon>Chitinophaga</taxon>
    </lineage>
</organism>
<keyword evidence="1" id="KW-0812">Transmembrane</keyword>
<dbReference type="RefSeq" id="WP_354660496.1">
    <property type="nucleotide sequence ID" value="NZ_JBEXAC010000001.1"/>
</dbReference>
<keyword evidence="1" id="KW-0472">Membrane</keyword>
<name>A0ABV2T4A0_9BACT</name>
<reference evidence="2 3" key="1">
    <citation type="submission" date="2024-06" db="EMBL/GenBank/DDBJ databases">
        <title>Chitinophaga defluvii sp. nov., isolated from municipal sewage.</title>
        <authorList>
            <person name="Zhang L."/>
        </authorList>
    </citation>
    <scope>NUCLEOTIDE SEQUENCE [LARGE SCALE GENOMIC DNA]</scope>
    <source>
        <strain evidence="2 3">H8</strain>
    </source>
</reference>
<evidence type="ECO:0000313" key="3">
    <source>
        <dbReference type="Proteomes" id="UP001549749"/>
    </source>
</evidence>
<protein>
    <submittedName>
        <fullName evidence="2">Uncharacterized protein</fullName>
    </submittedName>
</protein>